<dbReference type="HOGENOM" id="CLU_963035_0_0_1"/>
<feature type="compositionally biased region" description="Basic and acidic residues" evidence="1">
    <location>
        <begin position="54"/>
        <end position="78"/>
    </location>
</feature>
<dbReference type="OrthoDB" id="3922055at2759"/>
<proteinExistence type="predicted"/>
<feature type="compositionally biased region" description="Low complexity" evidence="1">
    <location>
        <begin position="199"/>
        <end position="218"/>
    </location>
</feature>
<feature type="region of interest" description="Disordered" evidence="1">
    <location>
        <begin position="52"/>
        <end position="289"/>
    </location>
</feature>
<feature type="compositionally biased region" description="Polar residues" evidence="1">
    <location>
        <begin position="111"/>
        <end position="154"/>
    </location>
</feature>
<evidence type="ECO:0000313" key="3">
    <source>
        <dbReference type="Proteomes" id="UP000027730"/>
    </source>
</evidence>
<protein>
    <submittedName>
        <fullName evidence="2">Uncharacterized protein</fullName>
    </submittedName>
</protein>
<accession>A0A074WYD7</accession>
<feature type="compositionally biased region" description="Low complexity" evidence="1">
    <location>
        <begin position="255"/>
        <end position="278"/>
    </location>
</feature>
<organism evidence="2 3">
    <name type="scientific">Aureobasidium namibiae CBS 147.97</name>
    <dbReference type="NCBI Taxonomy" id="1043004"/>
    <lineage>
        <taxon>Eukaryota</taxon>
        <taxon>Fungi</taxon>
        <taxon>Dikarya</taxon>
        <taxon>Ascomycota</taxon>
        <taxon>Pezizomycotina</taxon>
        <taxon>Dothideomycetes</taxon>
        <taxon>Dothideomycetidae</taxon>
        <taxon>Dothideales</taxon>
        <taxon>Saccotheciaceae</taxon>
        <taxon>Aureobasidium</taxon>
    </lineage>
</organism>
<evidence type="ECO:0000313" key="2">
    <source>
        <dbReference type="EMBL" id="KEQ78183.1"/>
    </source>
</evidence>
<dbReference type="Proteomes" id="UP000027730">
    <property type="component" value="Unassembled WGS sequence"/>
</dbReference>
<dbReference type="EMBL" id="KL584702">
    <property type="protein sequence ID" value="KEQ78183.1"/>
    <property type="molecule type" value="Genomic_DNA"/>
</dbReference>
<feature type="compositionally biased region" description="Low complexity" evidence="1">
    <location>
        <begin position="155"/>
        <end position="171"/>
    </location>
</feature>
<sequence>MHSFSCIHNHVAFVVSRAVIERHSHLFDCSISNRSRTHRAMLFSLIRKISSSQHTKDDMTEQAKDDGVDDKHEIKQQEDIDGTSYDPDADPRDPGSYYTFPHFVEDKQETETTQQSPGTPTQDQEATHQDPGTSARNSNCSSPTSASTRQTAQCTPIPKSTSPSSPGASDPASPPFWPISPVAKRVRSKPSTPNPSLPSPLQRRSTTTPQPTSPQLSRVQPSRRAIAMTNTQYKSPSSATKYHSSPAARSLRSISAAQSPTRRSQQQQQQKRLSAQSQGSPKRDSGKTG</sequence>
<keyword evidence="3" id="KW-1185">Reference proteome</keyword>
<feature type="compositionally biased region" description="Polar residues" evidence="1">
    <location>
        <begin position="228"/>
        <end position="243"/>
    </location>
</feature>
<gene>
    <name evidence="2" type="ORF">M436DRAFT_69302</name>
</gene>
<dbReference type="GeneID" id="25414558"/>
<dbReference type="RefSeq" id="XP_013432293.1">
    <property type="nucleotide sequence ID" value="XM_013576839.1"/>
</dbReference>
<dbReference type="AlphaFoldDB" id="A0A074WYD7"/>
<name>A0A074WYD7_9PEZI</name>
<reference evidence="2 3" key="1">
    <citation type="journal article" date="2014" name="BMC Genomics">
        <title>Genome sequencing of four Aureobasidium pullulans varieties: biotechnological potential, stress tolerance, and description of new species.</title>
        <authorList>
            <person name="Gostin Ar C."/>
            <person name="Ohm R.A."/>
            <person name="Kogej T."/>
            <person name="Sonjak S."/>
            <person name="Turk M."/>
            <person name="Zajc J."/>
            <person name="Zalar P."/>
            <person name="Grube M."/>
            <person name="Sun H."/>
            <person name="Han J."/>
            <person name="Sharma A."/>
            <person name="Chiniquy J."/>
            <person name="Ngan C.Y."/>
            <person name="Lipzen A."/>
            <person name="Barry K."/>
            <person name="Grigoriev I.V."/>
            <person name="Gunde-Cimerman N."/>
        </authorList>
    </citation>
    <scope>NUCLEOTIDE SEQUENCE [LARGE SCALE GENOMIC DNA]</scope>
    <source>
        <strain evidence="2 3">CBS 147.97</strain>
    </source>
</reference>
<evidence type="ECO:0000256" key="1">
    <source>
        <dbReference type="SAM" id="MobiDB-lite"/>
    </source>
</evidence>